<dbReference type="PANTHER" id="PTHR42684">
    <property type="entry name" value="ADENOSYLMETHIONINE-8-AMINO-7-OXONONANOATE AMINOTRANSFERASE"/>
    <property type="match status" value="1"/>
</dbReference>
<comment type="subcellular location">
    <subcellularLocation>
        <location evidence="9">Cytoplasm</location>
    </subcellularLocation>
</comment>
<feature type="binding site" evidence="9">
    <location>
        <position position="247"/>
    </location>
    <ligand>
        <name>pyridoxal 5'-phosphate</name>
        <dbReference type="ChEBI" id="CHEBI:597326"/>
    </ligand>
</feature>
<dbReference type="Pfam" id="PF00202">
    <property type="entry name" value="Aminotran_3"/>
    <property type="match status" value="1"/>
</dbReference>
<evidence type="ECO:0000256" key="8">
    <source>
        <dbReference type="ARBA" id="ARBA00048449"/>
    </source>
</evidence>
<evidence type="ECO:0000256" key="4">
    <source>
        <dbReference type="ARBA" id="ARBA00022679"/>
    </source>
</evidence>
<dbReference type="InterPro" id="IPR015424">
    <property type="entry name" value="PyrdxlP-dep_Trfase"/>
</dbReference>
<dbReference type="NCBIfam" id="NF004624">
    <property type="entry name" value="PRK05964.1"/>
    <property type="match status" value="1"/>
</dbReference>
<organism evidence="10 11">
    <name type="scientific">Rhodanobacter aciditrophus</name>
    <dbReference type="NCBI Taxonomy" id="1623218"/>
    <lineage>
        <taxon>Bacteria</taxon>
        <taxon>Pseudomonadati</taxon>
        <taxon>Pseudomonadota</taxon>
        <taxon>Gammaproteobacteria</taxon>
        <taxon>Lysobacterales</taxon>
        <taxon>Rhodanobacteraceae</taxon>
        <taxon>Rhodanobacter</taxon>
    </lineage>
</organism>
<gene>
    <name evidence="9 10" type="primary">bioA</name>
    <name evidence="10" type="ORF">ACFQ45_12925</name>
</gene>
<dbReference type="PROSITE" id="PS00600">
    <property type="entry name" value="AA_TRANSFER_CLASS_3"/>
    <property type="match status" value="1"/>
</dbReference>
<name>A0ABW4B227_9GAMM</name>
<feature type="binding site" evidence="9">
    <location>
        <position position="53"/>
    </location>
    <ligand>
        <name>substrate</name>
    </ligand>
</feature>
<dbReference type="Gene3D" id="3.40.640.10">
    <property type="entry name" value="Type I PLP-dependent aspartate aminotransferase-like (Major domain)"/>
    <property type="match status" value="1"/>
</dbReference>
<reference evidence="11" key="1">
    <citation type="journal article" date="2019" name="Int. J. Syst. Evol. Microbiol.">
        <title>The Global Catalogue of Microorganisms (GCM) 10K type strain sequencing project: providing services to taxonomists for standard genome sequencing and annotation.</title>
        <authorList>
            <consortium name="The Broad Institute Genomics Platform"/>
            <consortium name="The Broad Institute Genome Sequencing Center for Infectious Disease"/>
            <person name="Wu L."/>
            <person name="Ma J."/>
        </authorList>
    </citation>
    <scope>NUCLEOTIDE SEQUENCE [LARGE SCALE GENOMIC DNA]</scope>
    <source>
        <strain evidence="11">JCM 30774</strain>
    </source>
</reference>
<keyword evidence="5 9" id="KW-0949">S-adenosyl-L-methionine</keyword>
<comment type="caution">
    <text evidence="10">The sequence shown here is derived from an EMBL/GenBank/DDBJ whole genome shotgun (WGS) entry which is preliminary data.</text>
</comment>
<dbReference type="InterPro" id="IPR015421">
    <property type="entry name" value="PyrdxlP-dep_Trfase_major"/>
</dbReference>
<accession>A0ABW4B227</accession>
<comment type="cofactor">
    <cofactor evidence="1 9">
        <name>pyridoxal 5'-phosphate</name>
        <dbReference type="ChEBI" id="CHEBI:597326"/>
    </cofactor>
</comment>
<comment type="subunit">
    <text evidence="9">Homodimer.</text>
</comment>
<feature type="binding site" evidence="9">
    <location>
        <begin position="113"/>
        <end position="114"/>
    </location>
    <ligand>
        <name>pyridoxal 5'-phosphate</name>
        <dbReference type="ChEBI" id="CHEBI:597326"/>
    </ligand>
</feature>
<evidence type="ECO:0000256" key="2">
    <source>
        <dbReference type="ARBA" id="ARBA00005063"/>
    </source>
</evidence>
<evidence type="ECO:0000313" key="10">
    <source>
        <dbReference type="EMBL" id="MFD1384275.1"/>
    </source>
</evidence>
<feature type="binding site" evidence="9">
    <location>
        <position position="146"/>
    </location>
    <ligand>
        <name>substrate</name>
    </ligand>
</feature>
<dbReference type="PANTHER" id="PTHR42684:SF17">
    <property type="entry name" value="ADENOSYLMETHIONINE-8-AMINO-7-OXONONANOATE AMINOTRANSFERASE"/>
    <property type="match status" value="1"/>
</dbReference>
<dbReference type="HAMAP" id="MF_00834">
    <property type="entry name" value="BioA"/>
    <property type="match status" value="1"/>
</dbReference>
<protein>
    <recommendedName>
        <fullName evidence="9">Adenosylmethionine-8-amino-7-oxononanoate aminotransferase</fullName>
        <ecNumber evidence="9">2.6.1.62</ecNumber>
    </recommendedName>
    <alternativeName>
        <fullName evidence="9">7,8-diamino-pelargonic acid aminotransferase</fullName>
        <shortName evidence="9">DAPA AT</shortName>
        <shortName evidence="9">DAPA aminotransferase</shortName>
    </alternativeName>
    <alternativeName>
        <fullName evidence="9">7,8-diaminononanoate synthase</fullName>
        <shortName evidence="9">DANS</shortName>
    </alternativeName>
    <alternativeName>
        <fullName evidence="9">Diaminopelargonic acid synthase</fullName>
    </alternativeName>
</protein>
<feature type="site" description="Participates in the substrate recognition with KAPA and in a stacking interaction with the adenine ring of SAM" evidence="9">
    <location>
        <position position="18"/>
    </location>
</feature>
<dbReference type="Gene3D" id="3.90.1150.10">
    <property type="entry name" value="Aspartate Aminotransferase, domain 1"/>
    <property type="match status" value="1"/>
</dbReference>
<comment type="similarity">
    <text evidence="9">Belongs to the class-III pyridoxal-phosphate-dependent aminotransferase family. BioA subfamily.</text>
</comment>
<keyword evidence="7 9" id="KW-0663">Pyridoxal phosphate</keyword>
<comment type="pathway">
    <text evidence="2 9">Cofactor biosynthesis; biotin biosynthesis; 7,8-diaminononanoate from 8-amino-7-oxononanoate (SAM route): step 1/1.</text>
</comment>
<dbReference type="InterPro" id="IPR005814">
    <property type="entry name" value="Aminotrans_3"/>
</dbReference>
<feature type="binding site" evidence="9">
    <location>
        <position position="308"/>
    </location>
    <ligand>
        <name>substrate</name>
    </ligand>
</feature>
<dbReference type="SUPFAM" id="SSF53383">
    <property type="entry name" value="PLP-dependent transferases"/>
    <property type="match status" value="1"/>
</dbReference>
<feature type="modified residue" description="N6-(pyridoxal phosphate)lysine" evidence="9">
    <location>
        <position position="276"/>
    </location>
</feature>
<dbReference type="GO" id="GO:0004015">
    <property type="term" value="F:adenosylmethionine-8-amino-7-oxononanoate transaminase activity"/>
    <property type="evidence" value="ECO:0007669"/>
    <property type="project" value="UniProtKB-EC"/>
</dbReference>
<comment type="catalytic activity">
    <reaction evidence="8 9">
        <text>(8S)-8-amino-7-oxononanoate + S-adenosyl-L-methionine = S-adenosyl-4-methylsulfanyl-2-oxobutanoate + (7R,8S)-7,8-diammoniononanoate</text>
        <dbReference type="Rhea" id="RHEA:16861"/>
        <dbReference type="ChEBI" id="CHEBI:16490"/>
        <dbReference type="ChEBI" id="CHEBI:59789"/>
        <dbReference type="ChEBI" id="CHEBI:149468"/>
        <dbReference type="ChEBI" id="CHEBI:149469"/>
        <dbReference type="EC" id="2.6.1.62"/>
    </reaction>
</comment>
<keyword evidence="9" id="KW-0963">Cytoplasm</keyword>
<dbReference type="CDD" id="cd00610">
    <property type="entry name" value="OAT_like"/>
    <property type="match status" value="1"/>
</dbReference>
<dbReference type="InterPro" id="IPR015422">
    <property type="entry name" value="PyrdxlP-dep_Trfase_small"/>
</dbReference>
<proteinExistence type="inferred from homology"/>
<dbReference type="InterPro" id="IPR005815">
    <property type="entry name" value="BioA"/>
</dbReference>
<keyword evidence="3 9" id="KW-0032">Aminotransferase</keyword>
<dbReference type="Proteomes" id="UP001597059">
    <property type="component" value="Unassembled WGS sequence"/>
</dbReference>
<evidence type="ECO:0000256" key="5">
    <source>
        <dbReference type="ARBA" id="ARBA00022691"/>
    </source>
</evidence>
<evidence type="ECO:0000256" key="7">
    <source>
        <dbReference type="ARBA" id="ARBA00022898"/>
    </source>
</evidence>
<dbReference type="NCBIfam" id="TIGR00508">
    <property type="entry name" value="bioA"/>
    <property type="match status" value="1"/>
</dbReference>
<feature type="binding site" evidence="9">
    <location>
        <position position="276"/>
    </location>
    <ligand>
        <name>substrate</name>
    </ligand>
</feature>
<feature type="binding site" evidence="9">
    <location>
        <position position="392"/>
    </location>
    <ligand>
        <name>substrate</name>
    </ligand>
</feature>
<dbReference type="InterPro" id="IPR049704">
    <property type="entry name" value="Aminotrans_3_PPA_site"/>
</dbReference>
<evidence type="ECO:0000256" key="9">
    <source>
        <dbReference type="HAMAP-Rule" id="MF_00834"/>
    </source>
</evidence>
<keyword evidence="11" id="KW-1185">Reference proteome</keyword>
<keyword evidence="6 9" id="KW-0093">Biotin biosynthesis</keyword>
<keyword evidence="4 9" id="KW-0808">Transferase</keyword>
<dbReference type="EC" id="2.6.1.62" evidence="9"/>
<evidence type="ECO:0000256" key="3">
    <source>
        <dbReference type="ARBA" id="ARBA00022576"/>
    </source>
</evidence>
<evidence type="ECO:0000313" key="11">
    <source>
        <dbReference type="Proteomes" id="UP001597059"/>
    </source>
</evidence>
<evidence type="ECO:0000256" key="1">
    <source>
        <dbReference type="ARBA" id="ARBA00001933"/>
    </source>
</evidence>
<sequence>MNQAQLIELDKQLLWHPYTSMSHPAPHFLVKGAEGCEIELADGRKLIDGMSSWWSVIHGYNHPSINDAMTQQIHSFSHVMFGGLTHEPAIALAQKLVSMTPESLQRVFFSDSGSVSVEVALKMAIQYWHTQGLPSKQHFATPRSGYHGDTFAAMSVCDPVNGMHSMFNQALTPQYFVSPPPTGLTEPVQEAYLQEIRILFEAEHHQLAGFIIEPVVQNAGGMRFYNPSYLDELRALCDEFDILLIFDEIATGFGRTGKLFATNHCHIEPDIMCLGKALTGGYITLAATLANDKVALGISQDGGVFMHGPTFMGNALACSAANASLDLVASYDIENKVGALQSWLEEALKPCESLDAVASIRCLGAIGVVELHQPVNLHEIQPMFVEQGVWIRPFGKLIYLMPPYVITKPQIEQLGHAIYQVIETYHSDS</sequence>
<dbReference type="EMBL" id="JBHTMN010000014">
    <property type="protein sequence ID" value="MFD1384275.1"/>
    <property type="molecule type" value="Genomic_DNA"/>
</dbReference>
<comment type="function">
    <text evidence="9">Catalyzes the transfer of the alpha-amino group from S-adenosyl-L-methionine (SAM) to 7-keto-8-aminopelargonic acid (KAPA) to form 7,8-diaminopelargonic acid (DAPA). It is the only aminotransferase known to utilize SAM as an amino donor.</text>
</comment>
<evidence type="ECO:0000256" key="6">
    <source>
        <dbReference type="ARBA" id="ARBA00022756"/>
    </source>
</evidence>
<dbReference type="RefSeq" id="WP_377368341.1">
    <property type="nucleotide sequence ID" value="NZ_JBHTMN010000014.1"/>
</dbReference>
<feature type="binding site" evidence="9">
    <location>
        <begin position="309"/>
        <end position="310"/>
    </location>
    <ligand>
        <name>pyridoxal 5'-phosphate</name>
        <dbReference type="ChEBI" id="CHEBI:597326"/>
    </ligand>
</feature>